<evidence type="ECO:0000313" key="2">
    <source>
        <dbReference type="EMBL" id="QNO49979.1"/>
    </source>
</evidence>
<proteinExistence type="predicted"/>
<evidence type="ECO:0000313" key="1">
    <source>
        <dbReference type="EMBL" id="QNO49839.1"/>
    </source>
</evidence>
<organism evidence="1">
    <name type="scientific">Candidatus Methanogaster sp. ANME-2c ERB4</name>
    <dbReference type="NCBI Taxonomy" id="2759911"/>
    <lineage>
        <taxon>Archaea</taxon>
        <taxon>Methanobacteriati</taxon>
        <taxon>Methanobacteriota</taxon>
        <taxon>Stenosarchaea group</taxon>
        <taxon>Methanomicrobia</taxon>
        <taxon>Methanosarcinales</taxon>
        <taxon>ANME-2 cluster</taxon>
        <taxon>Candidatus Methanogasteraceae</taxon>
        <taxon>Candidatus Methanogaster</taxon>
    </lineage>
</organism>
<dbReference type="EMBL" id="MT631397">
    <property type="protein sequence ID" value="QNO49839.1"/>
    <property type="molecule type" value="Genomic_DNA"/>
</dbReference>
<accession>A0A7G9YPA5</accession>
<protein>
    <submittedName>
        <fullName evidence="1">Uncharacterized protein</fullName>
    </submittedName>
</protein>
<sequence>MTVVRANGYKRPVHRLIGRFAGIYLKNEIRYCWHFLAISAALENLKAHITTVRSRIPRRSYLPDAIESLVILYRTPSLIRIPAQQKIQKFVP</sequence>
<reference evidence="1" key="1">
    <citation type="submission" date="2020-06" db="EMBL/GenBank/DDBJ databases">
        <title>Unique genomic features of the anaerobic methanotrophic archaea.</title>
        <authorList>
            <person name="Chadwick G.L."/>
            <person name="Skennerton C.T."/>
            <person name="Laso-Perez R."/>
            <person name="Leu A.O."/>
            <person name="Speth D.R."/>
            <person name="Yu H."/>
            <person name="Morgan-Lang C."/>
            <person name="Hatzenpichler R."/>
            <person name="Goudeau D."/>
            <person name="Malmstrom R."/>
            <person name="Brazelton W.J."/>
            <person name="Woyke T."/>
            <person name="Hallam S.J."/>
            <person name="Tyson G.W."/>
            <person name="Wegener G."/>
            <person name="Boetius A."/>
            <person name="Orphan V."/>
        </authorList>
    </citation>
    <scope>NUCLEOTIDE SEQUENCE</scope>
</reference>
<gene>
    <name evidence="1" type="ORF">DBPBNLAN_00049</name>
    <name evidence="2" type="ORF">FNHNGOKL_00047</name>
</gene>
<dbReference type="EMBL" id="MT631400">
    <property type="protein sequence ID" value="QNO49979.1"/>
    <property type="molecule type" value="Genomic_DNA"/>
</dbReference>
<dbReference type="AlphaFoldDB" id="A0A7G9YPA5"/>
<name>A0A7G9YPA5_9EURY</name>